<dbReference type="Pfam" id="PF13579">
    <property type="entry name" value="Glyco_trans_4_4"/>
    <property type="match status" value="1"/>
</dbReference>
<evidence type="ECO:0000259" key="1">
    <source>
        <dbReference type="Pfam" id="PF13579"/>
    </source>
</evidence>
<feature type="domain" description="Glycosyltransferase subfamily 4-like N-terminal" evidence="1">
    <location>
        <begin position="16"/>
        <end position="199"/>
    </location>
</feature>
<evidence type="ECO:0000313" key="2">
    <source>
        <dbReference type="EMBL" id="MCG7506268.1"/>
    </source>
</evidence>
<accession>A0ABS9QFQ5</accession>
<dbReference type="InterPro" id="IPR028098">
    <property type="entry name" value="Glyco_trans_4-like_N"/>
</dbReference>
<dbReference type="Gene3D" id="3.40.50.2000">
    <property type="entry name" value="Glycogen Phosphorylase B"/>
    <property type="match status" value="2"/>
</dbReference>
<comment type="caution">
    <text evidence="2">The sequence shown here is derived from an EMBL/GenBank/DDBJ whole genome shotgun (WGS) entry which is preliminary data.</text>
</comment>
<dbReference type="SUPFAM" id="SSF53756">
    <property type="entry name" value="UDP-Glycosyltransferase/glycogen phosphorylase"/>
    <property type="match status" value="1"/>
</dbReference>
<dbReference type="RefSeq" id="WP_239366291.1">
    <property type="nucleotide sequence ID" value="NZ_JAKREW010000013.1"/>
</dbReference>
<keyword evidence="3" id="KW-1185">Reference proteome</keyword>
<proteinExistence type="predicted"/>
<organism evidence="2 3">
    <name type="scientific">Mesorhizobium retamae</name>
    <dbReference type="NCBI Taxonomy" id="2912854"/>
    <lineage>
        <taxon>Bacteria</taxon>
        <taxon>Pseudomonadati</taxon>
        <taxon>Pseudomonadota</taxon>
        <taxon>Alphaproteobacteria</taxon>
        <taxon>Hyphomicrobiales</taxon>
        <taxon>Phyllobacteriaceae</taxon>
        <taxon>Mesorhizobium</taxon>
    </lineage>
</organism>
<evidence type="ECO:0000313" key="3">
    <source>
        <dbReference type="Proteomes" id="UP001201701"/>
    </source>
</evidence>
<protein>
    <submittedName>
        <fullName evidence="2">Glycosyltransferase family 4 protein</fullName>
    </submittedName>
</protein>
<dbReference type="CDD" id="cd03794">
    <property type="entry name" value="GT4_WbuB-like"/>
    <property type="match status" value="1"/>
</dbReference>
<dbReference type="Proteomes" id="UP001201701">
    <property type="component" value="Unassembled WGS sequence"/>
</dbReference>
<sequence length="405" mass="45790">MRILVMTQFFWPETFRVNDLVEELIARGHDVTILTGLPNYPDGDIFEEYRREPQRFSKFHGAPVLRVPVIGRGRSSKRLLLNYLSYVLSASTLGVWRLRRHKFDAIFVSMSSPITAVLPAILQRRLKRAKLIVWVLDLWPETLSAVDVVRSPVILGWIGRLVSYIYRRTDHILVQSKAFFPNIERYGGQEAKVDYFPAWAEPIFEVDPAFVEKAPEMMPYQDTFNVLFAGNIGEAQDFPAILDAVEKLRNHTYIRFFVLGDGRAVDWLKKEIVQRGLDERIILLGRYPIERMPSFFRAADALLVSLKAAPIFSMTIPGKVQSYMAAGVPLLGMLDGEGARVINEAGAGLTCAAGDAEGLATLAQELSALSIADRRSMGEKARAYCRREFDRETLVSLFETWLAVS</sequence>
<reference evidence="2 3" key="1">
    <citation type="submission" date="2022-02" db="EMBL/GenBank/DDBJ databases">
        <title>Draft genome sequence of Mezorhizobium retamae strain IRAMC:0171 isolated from Retama raetam nodules.</title>
        <authorList>
            <person name="Bengaied R."/>
            <person name="Sbissi I."/>
            <person name="Huber K."/>
            <person name="Ghodbane F."/>
            <person name="Nouioui I."/>
            <person name="Tarhouni M."/>
            <person name="Gtari M."/>
        </authorList>
    </citation>
    <scope>NUCLEOTIDE SEQUENCE [LARGE SCALE GENOMIC DNA]</scope>
    <source>
        <strain evidence="2 3">IRAMC:0171</strain>
    </source>
</reference>
<name>A0ABS9QFQ5_9HYPH</name>
<gene>
    <name evidence="2" type="ORF">L4923_14675</name>
</gene>
<dbReference type="PANTHER" id="PTHR12526">
    <property type="entry name" value="GLYCOSYLTRANSFERASE"/>
    <property type="match status" value="1"/>
</dbReference>
<dbReference type="Pfam" id="PF13692">
    <property type="entry name" value="Glyco_trans_1_4"/>
    <property type="match status" value="1"/>
</dbReference>
<dbReference type="EMBL" id="JAKREW010000013">
    <property type="protein sequence ID" value="MCG7506268.1"/>
    <property type="molecule type" value="Genomic_DNA"/>
</dbReference>